<sequence length="101" mass="12007">MYLRIKEKDETRHHGGADQIFLGEASSTHGGRVEKKRWRERDAREREWEIASDFITTQTKRHELGLSAEEVKQSKEIHRTFRETRIRSISNKQEEGDNNTR</sequence>
<evidence type="ECO:0000256" key="1">
    <source>
        <dbReference type="SAM" id="MobiDB-lite"/>
    </source>
</evidence>
<accession>A0A8S9QD92</accession>
<dbReference type="AlphaFoldDB" id="A0A8S9QD92"/>
<feature type="region of interest" description="Disordered" evidence="1">
    <location>
        <begin position="1"/>
        <end position="39"/>
    </location>
</feature>
<reference evidence="2" key="1">
    <citation type="submission" date="2019-12" db="EMBL/GenBank/DDBJ databases">
        <title>Genome sequencing and annotation of Brassica cretica.</title>
        <authorList>
            <person name="Studholme D.J."/>
            <person name="Sarris P."/>
        </authorList>
    </citation>
    <scope>NUCLEOTIDE SEQUENCE</scope>
    <source>
        <strain evidence="2">PFS-109/04</strain>
        <tissue evidence="2">Leaf</tissue>
    </source>
</reference>
<gene>
    <name evidence="2" type="ORF">F2Q69_00021967</name>
    <name evidence="3" type="ORF">F2Q69_00021968</name>
</gene>
<proteinExistence type="predicted"/>
<dbReference type="EMBL" id="QGKX02001290">
    <property type="protein sequence ID" value="KAF3539786.1"/>
    <property type="molecule type" value="Genomic_DNA"/>
</dbReference>
<evidence type="ECO:0000313" key="4">
    <source>
        <dbReference type="Proteomes" id="UP000712600"/>
    </source>
</evidence>
<dbReference type="EMBL" id="QGKX02001290">
    <property type="protein sequence ID" value="KAF3542116.1"/>
    <property type="molecule type" value="Genomic_DNA"/>
</dbReference>
<dbReference type="Proteomes" id="UP000712600">
    <property type="component" value="Unassembled WGS sequence"/>
</dbReference>
<feature type="compositionally biased region" description="Basic and acidic residues" evidence="1">
    <location>
        <begin position="1"/>
        <end position="16"/>
    </location>
</feature>
<organism evidence="2 4">
    <name type="scientific">Brassica cretica</name>
    <name type="common">Mustard</name>
    <dbReference type="NCBI Taxonomy" id="69181"/>
    <lineage>
        <taxon>Eukaryota</taxon>
        <taxon>Viridiplantae</taxon>
        <taxon>Streptophyta</taxon>
        <taxon>Embryophyta</taxon>
        <taxon>Tracheophyta</taxon>
        <taxon>Spermatophyta</taxon>
        <taxon>Magnoliopsida</taxon>
        <taxon>eudicotyledons</taxon>
        <taxon>Gunneridae</taxon>
        <taxon>Pentapetalae</taxon>
        <taxon>rosids</taxon>
        <taxon>malvids</taxon>
        <taxon>Brassicales</taxon>
        <taxon>Brassicaceae</taxon>
        <taxon>Brassiceae</taxon>
        <taxon>Brassica</taxon>
    </lineage>
</organism>
<evidence type="ECO:0000313" key="2">
    <source>
        <dbReference type="EMBL" id="KAF3539786.1"/>
    </source>
</evidence>
<evidence type="ECO:0000313" key="3">
    <source>
        <dbReference type="EMBL" id="KAF3542116.1"/>
    </source>
</evidence>
<name>A0A8S9QD92_BRACR</name>
<protein>
    <submittedName>
        <fullName evidence="2">Uncharacterized protein</fullName>
    </submittedName>
</protein>
<comment type="caution">
    <text evidence="2">The sequence shown here is derived from an EMBL/GenBank/DDBJ whole genome shotgun (WGS) entry which is preliminary data.</text>
</comment>
<feature type="region of interest" description="Disordered" evidence="1">
    <location>
        <begin position="82"/>
        <end position="101"/>
    </location>
</feature>